<dbReference type="EMBL" id="BLIO01000001">
    <property type="protein sequence ID" value="GFE12728.1"/>
    <property type="molecule type" value="Genomic_DNA"/>
</dbReference>
<evidence type="ECO:0000256" key="1">
    <source>
        <dbReference type="SAM" id="MobiDB-lite"/>
    </source>
</evidence>
<keyword evidence="3" id="KW-1185">Reference proteome</keyword>
<reference evidence="2 3" key="1">
    <citation type="submission" date="2019-12" db="EMBL/GenBank/DDBJ databases">
        <title>Whole genome shotgun sequence of Streptomyces hygroscopicus subsp. glebosus NBRC 13786.</title>
        <authorList>
            <person name="Ichikawa N."/>
            <person name="Kimura A."/>
            <person name="Kitahashi Y."/>
            <person name="Komaki H."/>
            <person name="Tamura T."/>
        </authorList>
    </citation>
    <scope>NUCLEOTIDE SEQUENCE [LARGE SCALE GENOMIC DNA]</scope>
    <source>
        <strain evidence="2 3">NBRC 13786</strain>
    </source>
</reference>
<dbReference type="Proteomes" id="UP000430079">
    <property type="component" value="Unassembled WGS sequence"/>
</dbReference>
<comment type="caution">
    <text evidence="2">The sequence shown here is derived from an EMBL/GenBank/DDBJ whole genome shotgun (WGS) entry which is preliminary data.</text>
</comment>
<name>A0A640SNR5_9ACTN</name>
<sequence length="163" mass="17780">MERRDSSEPGADGPSTEDLAGTRQRMGGAAQEPPAEAPPAFPGEATATDRGVSAPQGEDRGASAERNRGAETQETDAPLLGPEQEEFRSRWQRIQSEFVDDPRAAVGAADTLVAEVMQALATTFSEHKQGLEGQWHRGEEVATEELRVALQRYRSFFNRLLNT</sequence>
<dbReference type="AlphaFoldDB" id="A0A640SNR5"/>
<organism evidence="2 3">
    <name type="scientific">Streptomyces glebosus</name>
    <dbReference type="NCBI Taxonomy" id="249580"/>
    <lineage>
        <taxon>Bacteria</taxon>
        <taxon>Bacillati</taxon>
        <taxon>Actinomycetota</taxon>
        <taxon>Actinomycetes</taxon>
        <taxon>Kitasatosporales</taxon>
        <taxon>Streptomycetaceae</taxon>
        <taxon>Streptomyces</taxon>
    </lineage>
</organism>
<evidence type="ECO:0000313" key="2">
    <source>
        <dbReference type="EMBL" id="GFE12728.1"/>
    </source>
</evidence>
<gene>
    <name evidence="2" type="ORF">Sgleb_07750</name>
</gene>
<proteinExistence type="predicted"/>
<feature type="compositionally biased region" description="Basic and acidic residues" evidence="1">
    <location>
        <begin position="57"/>
        <end position="71"/>
    </location>
</feature>
<protein>
    <submittedName>
        <fullName evidence="2">Uncharacterized protein</fullName>
    </submittedName>
</protein>
<evidence type="ECO:0000313" key="3">
    <source>
        <dbReference type="Proteomes" id="UP000430079"/>
    </source>
</evidence>
<accession>A0A640SNR5</accession>
<feature type="region of interest" description="Disordered" evidence="1">
    <location>
        <begin position="1"/>
        <end position="88"/>
    </location>
</feature>